<dbReference type="InterPro" id="IPR016181">
    <property type="entry name" value="Acyl_CoA_acyltransferase"/>
</dbReference>
<accession>A0ABV9LVI0</accession>
<evidence type="ECO:0000313" key="3">
    <source>
        <dbReference type="Proteomes" id="UP001595897"/>
    </source>
</evidence>
<dbReference type="EMBL" id="JBHSGU010000002">
    <property type="protein sequence ID" value="MFC4700526.1"/>
    <property type="molecule type" value="Genomic_DNA"/>
</dbReference>
<evidence type="ECO:0000313" key="2">
    <source>
        <dbReference type="EMBL" id="MFC4700526.1"/>
    </source>
</evidence>
<proteinExistence type="predicted"/>
<feature type="domain" description="N-acetyltransferase" evidence="1">
    <location>
        <begin position="13"/>
        <end position="136"/>
    </location>
</feature>
<keyword evidence="2" id="KW-0012">Acyltransferase</keyword>
<dbReference type="RefSeq" id="WP_382408005.1">
    <property type="nucleotide sequence ID" value="NZ_JBHSGU010000002.1"/>
</dbReference>
<organism evidence="2 3">
    <name type="scientific">Glaciecola siphonariae</name>
    <dbReference type="NCBI Taxonomy" id="521012"/>
    <lineage>
        <taxon>Bacteria</taxon>
        <taxon>Pseudomonadati</taxon>
        <taxon>Pseudomonadota</taxon>
        <taxon>Gammaproteobacteria</taxon>
        <taxon>Alteromonadales</taxon>
        <taxon>Alteromonadaceae</taxon>
        <taxon>Glaciecola</taxon>
    </lineage>
</organism>
<dbReference type="InterPro" id="IPR000182">
    <property type="entry name" value="GNAT_dom"/>
</dbReference>
<dbReference type="InterPro" id="IPR020036">
    <property type="entry name" value="PseH"/>
</dbReference>
<gene>
    <name evidence="2" type="primary">pseH</name>
    <name evidence="2" type="ORF">ACFO4O_10175</name>
</gene>
<dbReference type="EC" id="2.3.1.202" evidence="2"/>
<comment type="caution">
    <text evidence="2">The sequence shown here is derived from an EMBL/GenBank/DDBJ whole genome shotgun (WGS) entry which is preliminary data.</text>
</comment>
<dbReference type="Pfam" id="PF13302">
    <property type="entry name" value="Acetyltransf_3"/>
    <property type="match status" value="1"/>
</dbReference>
<dbReference type="SUPFAM" id="SSF55729">
    <property type="entry name" value="Acyl-CoA N-acyltransferases (Nat)"/>
    <property type="match status" value="1"/>
</dbReference>
<dbReference type="GO" id="GO:0016746">
    <property type="term" value="F:acyltransferase activity"/>
    <property type="evidence" value="ECO:0007669"/>
    <property type="project" value="UniProtKB-KW"/>
</dbReference>
<dbReference type="Gene3D" id="3.40.630.30">
    <property type="match status" value="1"/>
</dbReference>
<keyword evidence="2" id="KW-0808">Transferase</keyword>
<keyword evidence="3" id="KW-1185">Reference proteome</keyword>
<name>A0ABV9LVI0_9ALTE</name>
<evidence type="ECO:0000259" key="1">
    <source>
        <dbReference type="Pfam" id="PF13302"/>
    </source>
</evidence>
<dbReference type="Proteomes" id="UP001595897">
    <property type="component" value="Unassembled WGS sequence"/>
</dbReference>
<dbReference type="NCBIfam" id="TIGR03585">
    <property type="entry name" value="PseH"/>
    <property type="match status" value="1"/>
</dbReference>
<protein>
    <submittedName>
        <fullName evidence="2">UDP-4-amino-4, 6-dideoxy-N-acetyl-beta-L-altrosamine N-acetyltransferase</fullName>
        <ecNumber evidence="2">2.3.1.202</ecNumber>
    </submittedName>
</protein>
<sequence length="199" mass="23415">MSNKKRYPLSGFSPLKKDLLEQVWHWRNKEDVRRNMHNSSLITWDEHLQWFERLQQDNTRRFFIFYQNNRPIGVLNFHQRGPSQLEWGCYLGETKVWPGSGLLLEIAALDYASTVKHIDTLYAEVLSFNTGVLKMHKLFEYTPLPDIEASSQEHTIKVFQYVLADWRNTRSAILAKLPKQIAGAAAFIEFNDVDNQNWE</sequence>
<reference evidence="3" key="1">
    <citation type="journal article" date="2019" name="Int. J. Syst. Evol. Microbiol.">
        <title>The Global Catalogue of Microorganisms (GCM) 10K type strain sequencing project: providing services to taxonomists for standard genome sequencing and annotation.</title>
        <authorList>
            <consortium name="The Broad Institute Genomics Platform"/>
            <consortium name="The Broad Institute Genome Sequencing Center for Infectious Disease"/>
            <person name="Wu L."/>
            <person name="Ma J."/>
        </authorList>
    </citation>
    <scope>NUCLEOTIDE SEQUENCE [LARGE SCALE GENOMIC DNA]</scope>
    <source>
        <strain evidence="3">KACC 12507</strain>
    </source>
</reference>